<evidence type="ECO:0000313" key="3">
    <source>
        <dbReference type="Proteomes" id="UP001189429"/>
    </source>
</evidence>
<sequence>MAALSFLPPHLRSHSERLSPELRTQLKSTGTCCHPHLLTRRERRRMVSGRLSFETCQGCPATLRLSAPSPDLTALGGPYVKTTLQPKKFNGGRPIYLNMDSTLGLESQPIYLYFMQERLAWVIGLDYSTNFVMGFAGMEAQCPRDTKYWSFHNGSGFVRKHFDIKGEENGYNAPKDTDHIAWNVHARRWERETTVWENGRLESVNVTDDDDAWRDGESNVTAAREEEVAGAAENQDTDVLNITTDAVEMDDENATENEEDGDAAERETTGVGERAGENASGAEQGRGPRRGASLMQTSW</sequence>
<name>A0ABN9T9U2_9DINO</name>
<comment type="caution">
    <text evidence="2">The sequence shown here is derived from an EMBL/GenBank/DDBJ whole genome shotgun (WGS) entry which is preliminary data.</text>
</comment>
<dbReference type="Proteomes" id="UP001189429">
    <property type="component" value="Unassembled WGS sequence"/>
</dbReference>
<keyword evidence="3" id="KW-1185">Reference proteome</keyword>
<organism evidence="2 3">
    <name type="scientific">Prorocentrum cordatum</name>
    <dbReference type="NCBI Taxonomy" id="2364126"/>
    <lineage>
        <taxon>Eukaryota</taxon>
        <taxon>Sar</taxon>
        <taxon>Alveolata</taxon>
        <taxon>Dinophyceae</taxon>
        <taxon>Prorocentrales</taxon>
        <taxon>Prorocentraceae</taxon>
        <taxon>Prorocentrum</taxon>
    </lineage>
</organism>
<dbReference type="EMBL" id="CAUYUJ010014474">
    <property type="protein sequence ID" value="CAK0841666.1"/>
    <property type="molecule type" value="Genomic_DNA"/>
</dbReference>
<evidence type="ECO:0000313" key="2">
    <source>
        <dbReference type="EMBL" id="CAK0841666.1"/>
    </source>
</evidence>
<evidence type="ECO:0000256" key="1">
    <source>
        <dbReference type="SAM" id="MobiDB-lite"/>
    </source>
</evidence>
<proteinExistence type="predicted"/>
<feature type="region of interest" description="Disordered" evidence="1">
    <location>
        <begin position="246"/>
        <end position="299"/>
    </location>
</feature>
<protein>
    <recommendedName>
        <fullName evidence="4">Peptidase A1 domain-containing protein</fullName>
    </recommendedName>
</protein>
<evidence type="ECO:0008006" key="4">
    <source>
        <dbReference type="Google" id="ProtNLM"/>
    </source>
</evidence>
<feature type="compositionally biased region" description="Acidic residues" evidence="1">
    <location>
        <begin position="247"/>
        <end position="262"/>
    </location>
</feature>
<reference evidence="2" key="1">
    <citation type="submission" date="2023-10" db="EMBL/GenBank/DDBJ databases">
        <authorList>
            <person name="Chen Y."/>
            <person name="Shah S."/>
            <person name="Dougan E. K."/>
            <person name="Thang M."/>
            <person name="Chan C."/>
        </authorList>
    </citation>
    <scope>NUCLEOTIDE SEQUENCE [LARGE SCALE GENOMIC DNA]</scope>
</reference>
<gene>
    <name evidence="2" type="ORF">PCOR1329_LOCUS36820</name>
</gene>
<accession>A0ABN9T9U2</accession>